<reference evidence="2 3" key="1">
    <citation type="submission" date="2014-02" db="EMBL/GenBank/DDBJ databases">
        <title>The genome sequence of the entomopathogenic fungus Metarhizium robertsii ARSEF 2575.</title>
        <authorList>
            <person name="Giuliano Garisto Donzelli B."/>
            <person name="Roe B.A."/>
            <person name="Macmil S.L."/>
            <person name="Krasnoff S.B."/>
            <person name="Gibson D.M."/>
        </authorList>
    </citation>
    <scope>NUCLEOTIDE SEQUENCE [LARGE SCALE GENOMIC DNA]</scope>
    <source>
        <strain evidence="2 3">ARSEF 2575</strain>
    </source>
</reference>
<name>A0A0A1V294_9HYPO</name>
<dbReference type="InterPro" id="IPR029058">
    <property type="entry name" value="AB_hydrolase_fold"/>
</dbReference>
<gene>
    <name evidence="2" type="ORF">X797_002060</name>
</gene>
<evidence type="ECO:0000313" key="3">
    <source>
        <dbReference type="Proteomes" id="UP000030151"/>
    </source>
</evidence>
<protein>
    <submittedName>
        <fullName evidence="2">Thioesterase family protein</fullName>
    </submittedName>
</protein>
<dbReference type="HOGENOM" id="CLU_057355_0_0_1"/>
<dbReference type="AlphaFoldDB" id="A0A0A1V294"/>
<organism evidence="2 3">
    <name type="scientific">Metarhizium robertsii</name>
    <dbReference type="NCBI Taxonomy" id="568076"/>
    <lineage>
        <taxon>Eukaryota</taxon>
        <taxon>Fungi</taxon>
        <taxon>Dikarya</taxon>
        <taxon>Ascomycota</taxon>
        <taxon>Pezizomycotina</taxon>
        <taxon>Sordariomycetes</taxon>
        <taxon>Hypocreomycetidae</taxon>
        <taxon>Hypocreales</taxon>
        <taxon>Clavicipitaceae</taxon>
        <taxon>Metarhizium</taxon>
    </lineage>
</organism>
<dbReference type="Gene3D" id="3.40.50.1820">
    <property type="entry name" value="alpha/beta hydrolase"/>
    <property type="match status" value="1"/>
</dbReference>
<dbReference type="Pfam" id="PF00975">
    <property type="entry name" value="Thioesterase"/>
    <property type="match status" value="1"/>
</dbReference>
<dbReference type="eggNOG" id="ENOG502SP5F">
    <property type="taxonomic scope" value="Eukaryota"/>
</dbReference>
<evidence type="ECO:0000313" key="2">
    <source>
        <dbReference type="EMBL" id="EXV04387.1"/>
    </source>
</evidence>
<dbReference type="OrthoDB" id="10253869at2759"/>
<dbReference type="InterPro" id="IPR001031">
    <property type="entry name" value="Thioesterase"/>
</dbReference>
<dbReference type="EMBL" id="JELW01000002">
    <property type="protein sequence ID" value="EXV04387.1"/>
    <property type="molecule type" value="Genomic_DNA"/>
</dbReference>
<evidence type="ECO:0000259" key="1">
    <source>
        <dbReference type="Pfam" id="PF00975"/>
    </source>
</evidence>
<dbReference type="SUPFAM" id="SSF53474">
    <property type="entry name" value="alpha/beta-Hydrolases"/>
    <property type="match status" value="1"/>
</dbReference>
<feature type="domain" description="Thioesterase" evidence="1">
    <location>
        <begin position="17"/>
        <end position="124"/>
    </location>
</feature>
<dbReference type="Proteomes" id="UP000030151">
    <property type="component" value="Unassembled WGS sequence"/>
</dbReference>
<proteinExistence type="predicted"/>
<comment type="caution">
    <text evidence="2">The sequence shown here is derived from an EMBL/GenBank/DDBJ whole genome shotgun (WGS) entry which is preliminary data.</text>
</comment>
<sequence>MEVITLIQGDDMSGLTPLFLVHAISGVALPFLHLHSLSDDDRPVYGITSPLHCPGGDILKYPTSLKDLAAFYLDGIHDIQPEGPYLLGGWSMGGMIAMFIAQMLEARGEEVYKVIMIDSANPEVFPKFKSTEEHWEFAKTTFDRTISAGGLQSDDGDGADDFPVSPAITSNSEMDDYIATQSRHSSVWKSPSSPTISSARSSAASIFDTNSPFTSPGSPLSDDFLTDDSGCDSDCGSDCDEPPAMEEFLRHIKTHIHRGLDLISSVQPGDLFTPGTKSDFDAVLIKCTAGPIDVAEEYKGSSGAQLIETVMREQNMRWNPSQFRSFQSIPFSGDHDAAFQPQFIGELSSILRECIEDVE</sequence>
<accession>A0A0A1V294</accession>